<dbReference type="VEuPathDB" id="FungiDB:SJAG_01217"/>
<evidence type="ECO:0000313" key="1">
    <source>
        <dbReference type="EMBL" id="EEB06178.1"/>
    </source>
</evidence>
<dbReference type="OrthoDB" id="70763at2759"/>
<dbReference type="eggNOG" id="ENOG502T172">
    <property type="taxonomic scope" value="Eukaryota"/>
</dbReference>
<keyword evidence="3" id="KW-1185">Reference proteome</keyword>
<dbReference type="Gene3D" id="2.30.30.100">
    <property type="match status" value="1"/>
</dbReference>
<protein>
    <submittedName>
        <fullName evidence="1">Uncharacterized protein</fullName>
    </submittedName>
</protein>
<dbReference type="PANTHER" id="PTHR14679:SF1">
    <property type="entry name" value="GEM-ASSOCIATED PROTEIN 7"/>
    <property type="match status" value="1"/>
</dbReference>
<dbReference type="AlphaFoldDB" id="B6K028"/>
<dbReference type="JaponicusDB" id="SJAG_01217">
    <property type="gene designation" value="gem7"/>
</dbReference>
<evidence type="ECO:0000313" key="3">
    <source>
        <dbReference type="Proteomes" id="UP000001744"/>
    </source>
</evidence>
<dbReference type="GO" id="GO:0034719">
    <property type="term" value="C:SMN-Sm protein complex"/>
    <property type="evidence" value="ECO:0007669"/>
    <property type="project" value="InterPro"/>
</dbReference>
<sequence length="90" mass="10447">MTEDDITHAAKQRKRTLFFLQRMAVDQPHIRVDMHDKTEHNAQFLAIDSSDSKLAVRNLETDWGVIDKAVLRTGDITCIHFRIQKEEGEL</sequence>
<dbReference type="Pfam" id="PF11095">
    <property type="entry name" value="Gemin7"/>
    <property type="match status" value="1"/>
</dbReference>
<dbReference type="InterPro" id="IPR020338">
    <property type="entry name" value="SMN_gemin7"/>
</dbReference>
<dbReference type="GeneID" id="7048367"/>
<dbReference type="Proteomes" id="UP000001744">
    <property type="component" value="Unassembled WGS sequence"/>
</dbReference>
<name>B6K028_SCHJY</name>
<accession>B6K028</accession>
<dbReference type="RefSeq" id="XP_002172471.1">
    <property type="nucleotide sequence ID" value="XM_002172435.2"/>
</dbReference>
<dbReference type="OMA" id="SHLHTDW"/>
<reference evidence="1 3" key="1">
    <citation type="journal article" date="2011" name="Science">
        <title>Comparative functional genomics of the fission yeasts.</title>
        <authorList>
            <person name="Rhind N."/>
            <person name="Chen Z."/>
            <person name="Yassour M."/>
            <person name="Thompson D.A."/>
            <person name="Haas B.J."/>
            <person name="Habib N."/>
            <person name="Wapinski I."/>
            <person name="Roy S."/>
            <person name="Lin M.F."/>
            <person name="Heiman D.I."/>
            <person name="Young S.K."/>
            <person name="Furuya K."/>
            <person name="Guo Y."/>
            <person name="Pidoux A."/>
            <person name="Chen H.M."/>
            <person name="Robbertse B."/>
            <person name="Goldberg J.M."/>
            <person name="Aoki K."/>
            <person name="Bayne E.H."/>
            <person name="Berlin A.M."/>
            <person name="Desjardins C.A."/>
            <person name="Dobbs E."/>
            <person name="Dukaj L."/>
            <person name="Fan L."/>
            <person name="FitzGerald M.G."/>
            <person name="French C."/>
            <person name="Gujja S."/>
            <person name="Hansen K."/>
            <person name="Keifenheim D."/>
            <person name="Levin J.Z."/>
            <person name="Mosher R.A."/>
            <person name="Mueller C.A."/>
            <person name="Pfiffner J."/>
            <person name="Priest M."/>
            <person name="Russ C."/>
            <person name="Smialowska A."/>
            <person name="Swoboda P."/>
            <person name="Sykes S.M."/>
            <person name="Vaughn M."/>
            <person name="Vengrova S."/>
            <person name="Yoder R."/>
            <person name="Zeng Q."/>
            <person name="Allshire R."/>
            <person name="Baulcombe D."/>
            <person name="Birren B.W."/>
            <person name="Brown W."/>
            <person name="Ekwall K."/>
            <person name="Kellis M."/>
            <person name="Leatherwood J."/>
            <person name="Levin H."/>
            <person name="Margalit H."/>
            <person name="Martienssen R."/>
            <person name="Nieduszynski C.A."/>
            <person name="Spatafora J.W."/>
            <person name="Friedman N."/>
            <person name="Dalgaard J.Z."/>
            <person name="Baumann P."/>
            <person name="Niki H."/>
            <person name="Regev A."/>
            <person name="Nusbaum C."/>
        </authorList>
    </citation>
    <scope>NUCLEOTIDE SEQUENCE [LARGE SCALE GENOMIC DNA]</scope>
    <source>
        <strain evidence="3">yFS275 / FY16936</strain>
    </source>
</reference>
<dbReference type="PANTHER" id="PTHR14679">
    <property type="entry name" value="GEM-ASSOCIATED PROTEIN 7"/>
    <property type="match status" value="1"/>
</dbReference>
<dbReference type="HOGENOM" id="CLU_2428329_0_0_1"/>
<gene>
    <name evidence="2" type="primary">gem7</name>
    <name evidence="1" type="ORF">SJAG_01217</name>
</gene>
<organism evidence="1 3">
    <name type="scientific">Schizosaccharomyces japonicus (strain yFS275 / FY16936)</name>
    <name type="common">Fission yeast</name>
    <dbReference type="NCBI Taxonomy" id="402676"/>
    <lineage>
        <taxon>Eukaryota</taxon>
        <taxon>Fungi</taxon>
        <taxon>Dikarya</taxon>
        <taxon>Ascomycota</taxon>
        <taxon>Taphrinomycotina</taxon>
        <taxon>Schizosaccharomycetes</taxon>
        <taxon>Schizosaccharomycetales</taxon>
        <taxon>Schizosaccharomycetaceae</taxon>
        <taxon>Schizosaccharomyces</taxon>
    </lineage>
</organism>
<dbReference type="EMBL" id="KE651168">
    <property type="protein sequence ID" value="EEB06178.1"/>
    <property type="molecule type" value="Genomic_DNA"/>
</dbReference>
<proteinExistence type="predicted"/>
<evidence type="ECO:0000313" key="2">
    <source>
        <dbReference type="JaponicusDB" id="SJAG_01217"/>
    </source>
</evidence>